<evidence type="ECO:0000259" key="3">
    <source>
        <dbReference type="PROSITE" id="PS50041"/>
    </source>
</evidence>
<proteinExistence type="predicted"/>
<feature type="signal peptide" evidence="2">
    <location>
        <begin position="1"/>
        <end position="24"/>
    </location>
</feature>
<keyword evidence="1" id="KW-1015">Disulfide bond</keyword>
<dbReference type="PROSITE" id="PS50041">
    <property type="entry name" value="C_TYPE_LECTIN_2"/>
    <property type="match status" value="1"/>
</dbReference>
<dbReference type="Proteomes" id="UP000005408">
    <property type="component" value="Unassembled WGS sequence"/>
</dbReference>
<keyword evidence="2" id="KW-0732">Signal</keyword>
<dbReference type="Pfam" id="PF00021">
    <property type="entry name" value="UPAR_LY6"/>
    <property type="match status" value="1"/>
</dbReference>
<dbReference type="InterPro" id="IPR016054">
    <property type="entry name" value="LY6_UPA_recep-like"/>
</dbReference>
<reference evidence="4" key="1">
    <citation type="submission" date="2022-08" db="UniProtKB">
        <authorList>
            <consortium name="EnsemblMetazoa"/>
        </authorList>
    </citation>
    <scope>IDENTIFICATION</scope>
    <source>
        <strain evidence="4">05x7-T-G4-1.051#20</strain>
    </source>
</reference>
<dbReference type="SUPFAM" id="SSF57302">
    <property type="entry name" value="Snake toxin-like"/>
    <property type="match status" value="1"/>
</dbReference>
<evidence type="ECO:0000256" key="2">
    <source>
        <dbReference type="SAM" id="SignalP"/>
    </source>
</evidence>
<dbReference type="Pfam" id="PF00059">
    <property type="entry name" value="Lectin_C"/>
    <property type="match status" value="1"/>
</dbReference>
<dbReference type="InterPro" id="IPR001304">
    <property type="entry name" value="C-type_lectin-like"/>
</dbReference>
<dbReference type="AlphaFoldDB" id="A0A8W8JS29"/>
<sequence>MMLENFDFILLFVLCITTPPTTKGLQCMQCAGVSSPEDCLTKVTCPDQYQCFTDFYVTEQGFLYYDLGCRINQICQVLNGQHLRTQFLEKRQFENIHLCEECCTTDFCNRQGCPENSVTRVNNTLCFNCQDASSPEKCDTVDVCNYDEICIAALVLTELFQERYQLRCEKKHICDRSVGGQFYGQPSRIPPPALGRRQIQFPLTECQYCCDSSFCNNKACVKGTTPPSHFETTSQIIDNNIGTMNILYLAVFAVSGIFTVQTSCPVDWAEYKGECLYFGNSRQRWLDAENHCRKFHAYLVTDDNADKHNFISNVISVLHSLHQNTFWIGANDFAIEGSFRWLETGLPIGNFSAWGSGRPTRNDTNNCLRMFYNGDQYKWEDVSCNDRTTYFICEKPAENTASVTTEKVQIIGK</sequence>
<name>A0A8W8JS29_MAGGI</name>
<dbReference type="Gene3D" id="3.10.100.10">
    <property type="entry name" value="Mannose-Binding Protein A, subunit A"/>
    <property type="match status" value="1"/>
</dbReference>
<dbReference type="InterPro" id="IPR050111">
    <property type="entry name" value="C-type_lectin/snaclec_domain"/>
</dbReference>
<protein>
    <recommendedName>
        <fullName evidence="3">C-type lectin domain-containing protein</fullName>
    </recommendedName>
</protein>
<feature type="domain" description="C-type lectin" evidence="3">
    <location>
        <begin position="271"/>
        <end position="390"/>
    </location>
</feature>
<dbReference type="PROSITE" id="PS00615">
    <property type="entry name" value="C_TYPE_LECTIN_1"/>
    <property type="match status" value="1"/>
</dbReference>
<dbReference type="InterPro" id="IPR016186">
    <property type="entry name" value="C-type_lectin-like/link_sf"/>
</dbReference>
<dbReference type="SUPFAM" id="SSF56436">
    <property type="entry name" value="C-type lectin-like"/>
    <property type="match status" value="1"/>
</dbReference>
<accession>A0A8W8JS29</accession>
<dbReference type="PANTHER" id="PTHR22803">
    <property type="entry name" value="MANNOSE, PHOSPHOLIPASE, LECTIN RECEPTOR RELATED"/>
    <property type="match status" value="1"/>
</dbReference>
<evidence type="ECO:0000313" key="4">
    <source>
        <dbReference type="EnsemblMetazoa" id="G20091.6:cds"/>
    </source>
</evidence>
<feature type="chain" id="PRO_5036493570" description="C-type lectin domain-containing protein" evidence="2">
    <location>
        <begin position="25"/>
        <end position="413"/>
    </location>
</feature>
<dbReference type="EnsemblMetazoa" id="G20091.6">
    <property type="protein sequence ID" value="G20091.6:cds"/>
    <property type="gene ID" value="G20091"/>
</dbReference>
<evidence type="ECO:0000313" key="5">
    <source>
        <dbReference type="Proteomes" id="UP000005408"/>
    </source>
</evidence>
<dbReference type="InterPro" id="IPR018378">
    <property type="entry name" value="C-type_lectin_CS"/>
</dbReference>
<dbReference type="CDD" id="cd00037">
    <property type="entry name" value="CLECT"/>
    <property type="match status" value="1"/>
</dbReference>
<evidence type="ECO:0000256" key="1">
    <source>
        <dbReference type="ARBA" id="ARBA00023157"/>
    </source>
</evidence>
<dbReference type="InterPro" id="IPR016187">
    <property type="entry name" value="CTDL_fold"/>
</dbReference>
<dbReference type="InterPro" id="IPR045860">
    <property type="entry name" value="Snake_toxin-like_sf"/>
</dbReference>
<keyword evidence="5" id="KW-1185">Reference proteome</keyword>
<organism evidence="4 5">
    <name type="scientific">Magallana gigas</name>
    <name type="common">Pacific oyster</name>
    <name type="synonym">Crassostrea gigas</name>
    <dbReference type="NCBI Taxonomy" id="29159"/>
    <lineage>
        <taxon>Eukaryota</taxon>
        <taxon>Metazoa</taxon>
        <taxon>Spiralia</taxon>
        <taxon>Lophotrochozoa</taxon>
        <taxon>Mollusca</taxon>
        <taxon>Bivalvia</taxon>
        <taxon>Autobranchia</taxon>
        <taxon>Pteriomorphia</taxon>
        <taxon>Ostreida</taxon>
        <taxon>Ostreoidea</taxon>
        <taxon>Ostreidae</taxon>
        <taxon>Magallana</taxon>
    </lineage>
</organism>
<dbReference type="SMART" id="SM00034">
    <property type="entry name" value="CLECT"/>
    <property type="match status" value="1"/>
</dbReference>